<protein>
    <submittedName>
        <fullName evidence="3">Uncharacterized protein</fullName>
    </submittedName>
</protein>
<proteinExistence type="predicted"/>
<sequence>MKSFVPILLLPSTLALVARDLQPRHKKPWNTQPWDDHHGTAYPITYLPTITTTITITTTTTTTLTLPIDLYTTHLSSTALPTANQTDTTLTNGEPITQTPTPNDLPPVTLITLSTFSPANTGTEIDIETETTSADPATITAVTTTADAVAPTPNEIPPVQLISIA</sequence>
<feature type="region of interest" description="Disordered" evidence="1">
    <location>
        <begin position="83"/>
        <end position="106"/>
    </location>
</feature>
<feature type="compositionally biased region" description="Polar residues" evidence="1">
    <location>
        <begin position="83"/>
        <end position="102"/>
    </location>
</feature>
<dbReference type="AlphaFoldDB" id="A0A6A7B244"/>
<organism evidence="3 4">
    <name type="scientific">Plenodomus tracheiphilus IPT5</name>
    <dbReference type="NCBI Taxonomy" id="1408161"/>
    <lineage>
        <taxon>Eukaryota</taxon>
        <taxon>Fungi</taxon>
        <taxon>Dikarya</taxon>
        <taxon>Ascomycota</taxon>
        <taxon>Pezizomycotina</taxon>
        <taxon>Dothideomycetes</taxon>
        <taxon>Pleosporomycetidae</taxon>
        <taxon>Pleosporales</taxon>
        <taxon>Pleosporineae</taxon>
        <taxon>Leptosphaeriaceae</taxon>
        <taxon>Plenodomus</taxon>
    </lineage>
</organism>
<feature type="chain" id="PRO_5025493713" evidence="2">
    <location>
        <begin position="16"/>
        <end position="165"/>
    </location>
</feature>
<evidence type="ECO:0000256" key="1">
    <source>
        <dbReference type="SAM" id="MobiDB-lite"/>
    </source>
</evidence>
<dbReference type="Proteomes" id="UP000799423">
    <property type="component" value="Unassembled WGS sequence"/>
</dbReference>
<keyword evidence="4" id="KW-1185">Reference proteome</keyword>
<evidence type="ECO:0000313" key="4">
    <source>
        <dbReference type="Proteomes" id="UP000799423"/>
    </source>
</evidence>
<feature type="signal peptide" evidence="2">
    <location>
        <begin position="1"/>
        <end position="15"/>
    </location>
</feature>
<evidence type="ECO:0000256" key="2">
    <source>
        <dbReference type="SAM" id="SignalP"/>
    </source>
</evidence>
<reference evidence="3" key="1">
    <citation type="submission" date="2020-01" db="EMBL/GenBank/DDBJ databases">
        <authorList>
            <consortium name="DOE Joint Genome Institute"/>
            <person name="Haridas S."/>
            <person name="Albert R."/>
            <person name="Binder M."/>
            <person name="Bloem J."/>
            <person name="Labutti K."/>
            <person name="Salamov A."/>
            <person name="Andreopoulos B."/>
            <person name="Baker S.E."/>
            <person name="Barry K."/>
            <person name="Bills G."/>
            <person name="Bluhm B.H."/>
            <person name="Cannon C."/>
            <person name="Castanera R."/>
            <person name="Culley D.E."/>
            <person name="Daum C."/>
            <person name="Ezra D."/>
            <person name="Gonzalez J.B."/>
            <person name="Henrissat B."/>
            <person name="Kuo A."/>
            <person name="Liang C."/>
            <person name="Lipzen A."/>
            <person name="Lutzoni F."/>
            <person name="Magnuson J."/>
            <person name="Mondo S."/>
            <person name="Nolan M."/>
            <person name="Ohm R."/>
            <person name="Pangilinan J."/>
            <person name="Park H.-J."/>
            <person name="Ramirez L."/>
            <person name="Alfaro M."/>
            <person name="Sun H."/>
            <person name="Tritt A."/>
            <person name="Yoshinaga Y."/>
            <person name="Zwiers L.-H."/>
            <person name="Turgeon B.G."/>
            <person name="Goodwin S.B."/>
            <person name="Spatafora J.W."/>
            <person name="Crous P.W."/>
            <person name="Grigoriev I.V."/>
        </authorList>
    </citation>
    <scope>NUCLEOTIDE SEQUENCE</scope>
    <source>
        <strain evidence="3">IPT5</strain>
    </source>
</reference>
<gene>
    <name evidence="3" type="ORF">T440DRAFT_536676</name>
</gene>
<dbReference type="EMBL" id="MU006318">
    <property type="protein sequence ID" value="KAF2848428.1"/>
    <property type="molecule type" value="Genomic_DNA"/>
</dbReference>
<evidence type="ECO:0000313" key="3">
    <source>
        <dbReference type="EMBL" id="KAF2848428.1"/>
    </source>
</evidence>
<name>A0A6A7B244_9PLEO</name>
<keyword evidence="2" id="KW-0732">Signal</keyword>
<accession>A0A6A7B244</accession>